<dbReference type="Proteomes" id="UP001595829">
    <property type="component" value="Unassembled WGS sequence"/>
</dbReference>
<organism evidence="2 3">
    <name type="scientific">Streptomyces coeruleoprunus</name>
    <dbReference type="NCBI Taxonomy" id="285563"/>
    <lineage>
        <taxon>Bacteria</taxon>
        <taxon>Bacillati</taxon>
        <taxon>Actinomycetota</taxon>
        <taxon>Actinomycetes</taxon>
        <taxon>Kitasatosporales</taxon>
        <taxon>Streptomycetaceae</taxon>
        <taxon>Streptomyces</taxon>
    </lineage>
</organism>
<comment type="caution">
    <text evidence="2">The sequence shown here is derived from an EMBL/GenBank/DDBJ whole genome shotgun (WGS) entry which is preliminary data.</text>
</comment>
<sequence length="69" mass="8241">MGIQDQFNEKAEQLKQQGKQGAQRMKDEAQQRTQRKGKQQQPQRNRPMGRDMDDTMRDAQDRMNRDYDA</sequence>
<feature type="compositionally biased region" description="Basic and acidic residues" evidence="1">
    <location>
        <begin position="48"/>
        <end position="69"/>
    </location>
</feature>
<dbReference type="EMBL" id="JBHSJD010000017">
    <property type="protein sequence ID" value="MFC5024775.1"/>
    <property type="molecule type" value="Genomic_DNA"/>
</dbReference>
<gene>
    <name evidence="2" type="ORF">ACFPM3_21860</name>
</gene>
<dbReference type="RefSeq" id="WP_345691250.1">
    <property type="nucleotide sequence ID" value="NZ_BAABIT010000001.1"/>
</dbReference>
<name>A0ABV9XKU5_9ACTN</name>
<protein>
    <recommendedName>
        <fullName evidence="4">Antitoxin</fullName>
    </recommendedName>
</protein>
<feature type="region of interest" description="Disordered" evidence="1">
    <location>
        <begin position="1"/>
        <end position="69"/>
    </location>
</feature>
<keyword evidence="3" id="KW-1185">Reference proteome</keyword>
<evidence type="ECO:0000313" key="2">
    <source>
        <dbReference type="EMBL" id="MFC5024775.1"/>
    </source>
</evidence>
<proteinExistence type="predicted"/>
<evidence type="ECO:0008006" key="4">
    <source>
        <dbReference type="Google" id="ProtNLM"/>
    </source>
</evidence>
<accession>A0ABV9XKU5</accession>
<evidence type="ECO:0000256" key="1">
    <source>
        <dbReference type="SAM" id="MobiDB-lite"/>
    </source>
</evidence>
<reference evidence="3" key="1">
    <citation type="journal article" date="2019" name="Int. J. Syst. Evol. Microbiol.">
        <title>The Global Catalogue of Microorganisms (GCM) 10K type strain sequencing project: providing services to taxonomists for standard genome sequencing and annotation.</title>
        <authorList>
            <consortium name="The Broad Institute Genomics Platform"/>
            <consortium name="The Broad Institute Genome Sequencing Center for Infectious Disease"/>
            <person name="Wu L."/>
            <person name="Ma J."/>
        </authorList>
    </citation>
    <scope>NUCLEOTIDE SEQUENCE [LARGE SCALE GENOMIC DNA]</scope>
    <source>
        <strain evidence="3">CGMCC 4.1648</strain>
    </source>
</reference>
<evidence type="ECO:0000313" key="3">
    <source>
        <dbReference type="Proteomes" id="UP001595829"/>
    </source>
</evidence>